<accession>A0AAV6LYU3</accession>
<evidence type="ECO:0000313" key="3">
    <source>
        <dbReference type="Proteomes" id="UP000685013"/>
    </source>
</evidence>
<dbReference type="GO" id="GO:0004857">
    <property type="term" value="F:enzyme inhibitor activity"/>
    <property type="evidence" value="ECO:0007669"/>
    <property type="project" value="InterPro"/>
</dbReference>
<dbReference type="PROSITE" id="PS50842">
    <property type="entry name" value="EXPANSIN_EG45"/>
    <property type="match status" value="1"/>
</dbReference>
<sequence>MSSFESLYKHIILVACFLTSHHSHRKTMAFYVGLLFFLVSSAAATCDRCVHQSKTAYYYDDTPIQHGACGYGSMAFELSNGYVAGVVPSLYRQGAGCGACFQMGGEHVGMAFGLWKSPKTSTPPLCHPFINKELLAVPVIKFVVAEVNRSTNNNFAHDTCNRFQFEQLYKLCIPEVDSEPREDLKSNLTGILIIFVNHTISNFKDNVMFLQREIKSGKLNGKTKEMYDTCLENFERGTTDLQQSMHVLLTETGKDIYGLPALSVASYVTECVDDFEGVPKPPEWQSRYNTSNKLLELILGTCNLMKCNRELACIP</sequence>
<feature type="non-terminal residue" evidence="2">
    <location>
        <position position="1"/>
    </location>
</feature>
<name>A0AAV6LYU3_9ROSI</name>
<dbReference type="AlphaFoldDB" id="A0AAV6LYU3"/>
<dbReference type="Proteomes" id="UP000685013">
    <property type="component" value="Chromosome 19"/>
</dbReference>
<gene>
    <name evidence="2" type="primary">EXLA2</name>
    <name evidence="2" type="ORF">SDJN03_28880</name>
</gene>
<evidence type="ECO:0000259" key="1">
    <source>
        <dbReference type="PROSITE" id="PS50842"/>
    </source>
</evidence>
<dbReference type="Pfam" id="PF04043">
    <property type="entry name" value="PMEI"/>
    <property type="match status" value="1"/>
</dbReference>
<dbReference type="NCBIfam" id="TIGR01614">
    <property type="entry name" value="PME_inhib"/>
    <property type="match status" value="1"/>
</dbReference>
<dbReference type="EMBL" id="JAGKQH010000019">
    <property type="protein sequence ID" value="KAG6572152.1"/>
    <property type="molecule type" value="Genomic_DNA"/>
</dbReference>
<dbReference type="InterPro" id="IPR007112">
    <property type="entry name" value="Expansin/allergen_DPBB_dom"/>
</dbReference>
<reference evidence="2 3" key="1">
    <citation type="journal article" date="2021" name="Hortic Res">
        <title>The domestication of Cucurbita argyrosperma as revealed by the genome of its wild relative.</title>
        <authorList>
            <person name="Barrera-Redondo J."/>
            <person name="Sanchez-de la Vega G."/>
            <person name="Aguirre-Liguori J.A."/>
            <person name="Castellanos-Morales G."/>
            <person name="Gutierrez-Guerrero Y.T."/>
            <person name="Aguirre-Dugua X."/>
            <person name="Aguirre-Planter E."/>
            <person name="Tenaillon M.I."/>
            <person name="Lira-Saade R."/>
            <person name="Eguiarte L.E."/>
        </authorList>
    </citation>
    <scope>NUCLEOTIDE SEQUENCE [LARGE SCALE GENOMIC DNA]</scope>
    <source>
        <strain evidence="2">JBR-2021</strain>
    </source>
</reference>
<feature type="domain" description="Expansin-like EG45" evidence="1">
    <location>
        <begin position="66"/>
        <end position="140"/>
    </location>
</feature>
<proteinExistence type="predicted"/>
<organism evidence="2 3">
    <name type="scientific">Cucurbita argyrosperma subsp. sororia</name>
    <dbReference type="NCBI Taxonomy" id="37648"/>
    <lineage>
        <taxon>Eukaryota</taxon>
        <taxon>Viridiplantae</taxon>
        <taxon>Streptophyta</taxon>
        <taxon>Embryophyta</taxon>
        <taxon>Tracheophyta</taxon>
        <taxon>Spermatophyta</taxon>
        <taxon>Magnoliopsida</taxon>
        <taxon>eudicotyledons</taxon>
        <taxon>Gunneridae</taxon>
        <taxon>Pentapetalae</taxon>
        <taxon>rosids</taxon>
        <taxon>fabids</taxon>
        <taxon>Cucurbitales</taxon>
        <taxon>Cucurbitaceae</taxon>
        <taxon>Cucurbiteae</taxon>
        <taxon>Cucurbita</taxon>
    </lineage>
</organism>
<keyword evidence="3" id="KW-1185">Reference proteome</keyword>
<evidence type="ECO:0000313" key="2">
    <source>
        <dbReference type="EMBL" id="KAG6572152.1"/>
    </source>
</evidence>
<protein>
    <submittedName>
        <fullName evidence="2">Expansin-like A2</fullName>
    </submittedName>
</protein>
<dbReference type="InterPro" id="IPR006501">
    <property type="entry name" value="Pectinesterase_inhib_dom"/>
</dbReference>
<comment type="caution">
    <text evidence="2">The sequence shown here is derived from an EMBL/GenBank/DDBJ whole genome shotgun (WGS) entry which is preliminary data.</text>
</comment>